<proteinExistence type="predicted"/>
<dbReference type="InterPro" id="IPR052166">
    <property type="entry name" value="Diverse_Acyl-CoA_DH"/>
</dbReference>
<accession>A0ABQ3B243</accession>
<feature type="domain" description="Acetyl-CoA dehydrogenase-like C-terminal" evidence="1">
    <location>
        <begin position="241"/>
        <end position="365"/>
    </location>
</feature>
<evidence type="ECO:0000313" key="3">
    <source>
        <dbReference type="Proteomes" id="UP000601597"/>
    </source>
</evidence>
<keyword evidence="3" id="KW-1185">Reference proteome</keyword>
<dbReference type="Pfam" id="PF12806">
    <property type="entry name" value="Acyl-CoA_dh_C"/>
    <property type="match status" value="1"/>
</dbReference>
<sequence length="370" mass="40557">MLASQVESREFLFQLFDVLDTGALAARERYQAHSDSSLRAVVETFGRLSAGRSGAGDERAEALAGDSVGVVPEVILTLGNALYETAGQQSRLFRTRSEDLIAAPMAASVSAWQDYRTLLTTLDMADLDAPESADLRGRLLVAKSRSEAALAMGLYGASLAEDVQSHPEADQRANSERLLAFLEPLLAWWPRHAAWLTSVSLGRARDASQIPDPDESGRLAREFLGQRVWQHQSHGLQLFLQSLQKDLEAATTQDTQQWALSLSETLQRAVKVTQGLGQGLQGGAGDRVLANASRYLHLFGEMLAGWMWLQQANAAARLLAEAGPGEESFCLGKLQAARYFFHWTLPEVAQDLVLLQNQDTTCLDMRAGWF</sequence>
<dbReference type="PANTHER" id="PTHR42803:SF3">
    <property type="entry name" value="ACYL-COA DEHYDROGENASE-RELATED"/>
    <property type="match status" value="1"/>
</dbReference>
<dbReference type="EMBL" id="BMXV01000005">
    <property type="protein sequence ID" value="GGY75292.1"/>
    <property type="molecule type" value="Genomic_DNA"/>
</dbReference>
<protein>
    <recommendedName>
        <fullName evidence="1">Acetyl-CoA dehydrogenase-like C-terminal domain-containing protein</fullName>
    </recommendedName>
</protein>
<name>A0ABQ3B243_9GAMM</name>
<reference evidence="3" key="1">
    <citation type="journal article" date="2019" name="Int. J. Syst. Evol. Microbiol.">
        <title>The Global Catalogue of Microorganisms (GCM) 10K type strain sequencing project: providing services to taxonomists for standard genome sequencing and annotation.</title>
        <authorList>
            <consortium name="The Broad Institute Genomics Platform"/>
            <consortium name="The Broad Institute Genome Sequencing Center for Infectious Disease"/>
            <person name="Wu L."/>
            <person name="Ma J."/>
        </authorList>
    </citation>
    <scope>NUCLEOTIDE SEQUENCE [LARGE SCALE GENOMIC DNA]</scope>
    <source>
        <strain evidence="3">KCTC 22280</strain>
    </source>
</reference>
<dbReference type="PANTHER" id="PTHR42803">
    <property type="entry name" value="ACYL-COA DEHYDROGENASE"/>
    <property type="match status" value="1"/>
</dbReference>
<gene>
    <name evidence="2" type="ORF">GCM10007071_23140</name>
</gene>
<evidence type="ECO:0000259" key="1">
    <source>
        <dbReference type="Pfam" id="PF12806"/>
    </source>
</evidence>
<organism evidence="2 3">
    <name type="scientific">Marinobacter zhanjiangensis</name>
    <dbReference type="NCBI Taxonomy" id="578215"/>
    <lineage>
        <taxon>Bacteria</taxon>
        <taxon>Pseudomonadati</taxon>
        <taxon>Pseudomonadota</taxon>
        <taxon>Gammaproteobacteria</taxon>
        <taxon>Pseudomonadales</taxon>
        <taxon>Marinobacteraceae</taxon>
        <taxon>Marinobacter</taxon>
    </lineage>
</organism>
<comment type="caution">
    <text evidence="2">The sequence shown here is derived from an EMBL/GenBank/DDBJ whole genome shotgun (WGS) entry which is preliminary data.</text>
</comment>
<dbReference type="Proteomes" id="UP000601597">
    <property type="component" value="Unassembled WGS sequence"/>
</dbReference>
<dbReference type="InterPro" id="IPR025878">
    <property type="entry name" value="Acyl-CoA_dh-like_C_dom"/>
</dbReference>
<dbReference type="RefSeq" id="WP_189576575.1">
    <property type="nucleotide sequence ID" value="NZ_BMXV01000005.1"/>
</dbReference>
<evidence type="ECO:0000313" key="2">
    <source>
        <dbReference type="EMBL" id="GGY75292.1"/>
    </source>
</evidence>